<dbReference type="EMBL" id="UINC01003309">
    <property type="protein sequence ID" value="SVA05180.1"/>
    <property type="molecule type" value="Genomic_DNA"/>
</dbReference>
<dbReference type="AlphaFoldDB" id="A0A381SMB0"/>
<organism evidence="1">
    <name type="scientific">marine metagenome</name>
    <dbReference type="NCBI Taxonomy" id="408172"/>
    <lineage>
        <taxon>unclassified sequences</taxon>
        <taxon>metagenomes</taxon>
        <taxon>ecological metagenomes</taxon>
    </lineage>
</organism>
<protein>
    <submittedName>
        <fullName evidence="1">Uncharacterized protein</fullName>
    </submittedName>
</protein>
<feature type="non-terminal residue" evidence="1">
    <location>
        <position position="1"/>
    </location>
</feature>
<gene>
    <name evidence="1" type="ORF">METZ01_LOCUS58034</name>
</gene>
<sequence>VNGVDVDQRFAVSKKNASPRYTFGIQCKDDG</sequence>
<reference evidence="1" key="1">
    <citation type="submission" date="2018-05" db="EMBL/GenBank/DDBJ databases">
        <authorList>
            <person name="Lanie J.A."/>
            <person name="Ng W.-L."/>
            <person name="Kazmierczak K.M."/>
            <person name="Andrzejewski T.M."/>
            <person name="Davidsen T.M."/>
            <person name="Wayne K.J."/>
            <person name="Tettelin H."/>
            <person name="Glass J.I."/>
            <person name="Rusch D."/>
            <person name="Podicherti R."/>
            <person name="Tsui H.-C.T."/>
            <person name="Winkler M.E."/>
        </authorList>
    </citation>
    <scope>NUCLEOTIDE SEQUENCE</scope>
</reference>
<accession>A0A381SMB0</accession>
<evidence type="ECO:0000313" key="1">
    <source>
        <dbReference type="EMBL" id="SVA05180.1"/>
    </source>
</evidence>
<proteinExistence type="predicted"/>
<name>A0A381SMB0_9ZZZZ</name>
<feature type="non-terminal residue" evidence="1">
    <location>
        <position position="31"/>
    </location>
</feature>